<dbReference type="GO" id="GO:0003723">
    <property type="term" value="F:RNA binding"/>
    <property type="evidence" value="ECO:0007669"/>
    <property type="project" value="UniProtKB-UniRule"/>
</dbReference>
<dbReference type="EMBL" id="CAKOAT010508488">
    <property type="protein sequence ID" value="CAH8381399.1"/>
    <property type="molecule type" value="Genomic_DNA"/>
</dbReference>
<dbReference type="Gene3D" id="3.30.70.330">
    <property type="match status" value="1"/>
</dbReference>
<evidence type="ECO:0000256" key="1">
    <source>
        <dbReference type="PROSITE-ProRule" id="PRU00176"/>
    </source>
</evidence>
<dbReference type="SMART" id="SM00360">
    <property type="entry name" value="RRM"/>
    <property type="match status" value="1"/>
</dbReference>
<protein>
    <recommendedName>
        <fullName evidence="2">RRM domain-containing protein</fullName>
    </recommendedName>
</protein>
<evidence type="ECO:0000313" key="4">
    <source>
        <dbReference type="Proteomes" id="UP001642260"/>
    </source>
</evidence>
<dbReference type="PANTHER" id="PTHR32343:SF37">
    <property type="entry name" value="BINDING PARTNER OF ACD11 1"/>
    <property type="match status" value="1"/>
</dbReference>
<dbReference type="SUPFAM" id="SSF54928">
    <property type="entry name" value="RNA-binding domain, RBD"/>
    <property type="match status" value="1"/>
</dbReference>
<dbReference type="Pfam" id="PF00076">
    <property type="entry name" value="RRM_1"/>
    <property type="match status" value="1"/>
</dbReference>
<dbReference type="InterPro" id="IPR035979">
    <property type="entry name" value="RBD_domain_sf"/>
</dbReference>
<keyword evidence="1" id="KW-0694">RNA-binding</keyword>
<keyword evidence="4" id="KW-1185">Reference proteome</keyword>
<comment type="caution">
    <text evidence="3">The sequence shown here is derived from an EMBL/GenBank/DDBJ whole genome shotgun (WGS) entry which is preliminary data.</text>
</comment>
<evidence type="ECO:0000259" key="2">
    <source>
        <dbReference type="PROSITE" id="PS50102"/>
    </source>
</evidence>
<reference evidence="3 4" key="1">
    <citation type="submission" date="2022-03" db="EMBL/GenBank/DDBJ databases">
        <authorList>
            <person name="Macdonald S."/>
            <person name="Ahmed S."/>
            <person name="Newling K."/>
        </authorList>
    </citation>
    <scope>NUCLEOTIDE SEQUENCE [LARGE SCALE GENOMIC DNA]</scope>
</reference>
<feature type="domain" description="RRM" evidence="2">
    <location>
        <begin position="8"/>
        <end position="75"/>
    </location>
</feature>
<proteinExistence type="predicted"/>
<dbReference type="InterPro" id="IPR000504">
    <property type="entry name" value="RRM_dom"/>
</dbReference>
<dbReference type="AlphaFoldDB" id="A0ABC8LD30"/>
<gene>
    <name evidence="3" type="ORF">ERUC_LOCUS33882</name>
</gene>
<organism evidence="3 4">
    <name type="scientific">Eruca vesicaria subsp. sativa</name>
    <name type="common">Garden rocket</name>
    <name type="synonym">Eruca sativa</name>
    <dbReference type="NCBI Taxonomy" id="29727"/>
    <lineage>
        <taxon>Eukaryota</taxon>
        <taxon>Viridiplantae</taxon>
        <taxon>Streptophyta</taxon>
        <taxon>Embryophyta</taxon>
        <taxon>Tracheophyta</taxon>
        <taxon>Spermatophyta</taxon>
        <taxon>Magnoliopsida</taxon>
        <taxon>eudicotyledons</taxon>
        <taxon>Gunneridae</taxon>
        <taxon>Pentapetalae</taxon>
        <taxon>rosids</taxon>
        <taxon>malvids</taxon>
        <taxon>Brassicales</taxon>
        <taxon>Brassicaceae</taxon>
        <taxon>Brassiceae</taxon>
        <taxon>Eruca</taxon>
    </lineage>
</organism>
<dbReference type="PANTHER" id="PTHR32343">
    <property type="entry name" value="SERINE/ARGININE-RICH SPLICING FACTOR"/>
    <property type="match status" value="1"/>
</dbReference>
<sequence>MIEFVLIRSVKVGNLSSGTTEHNIKEFFSFCGEVESIDIQPNEHSAYVTFKDPQGVETAVLLSVGCEFCRPVSHH</sequence>
<evidence type="ECO:0000313" key="3">
    <source>
        <dbReference type="EMBL" id="CAH8381399.1"/>
    </source>
</evidence>
<accession>A0ABC8LD30</accession>
<dbReference type="Proteomes" id="UP001642260">
    <property type="component" value="Unassembled WGS sequence"/>
</dbReference>
<dbReference type="PROSITE" id="PS50102">
    <property type="entry name" value="RRM"/>
    <property type="match status" value="1"/>
</dbReference>
<name>A0ABC8LD30_ERUVS</name>
<dbReference type="InterPro" id="IPR012677">
    <property type="entry name" value="Nucleotide-bd_a/b_plait_sf"/>
</dbReference>